<sequence>MDEITVDLSQHVFGDGIKVFKDSEVTLKNKNFIFARNGSGKSTFAEIIKHQFSSKYDVELYQGFDALLGENKNLDAFTLAVNADKNEDEIEKKEFDIQEKKKVVKGIKNSLIEPDNAKTVNYFTSLKKAESEKAKKSKEITDFYKKSAAKIKNCSDPQIAKTTYQRKDFEDEIPKASLLQDIEIETLREILQSNAKSADKLPCVDFEFRTIFESVNEILNSEVKEKTIINRFYNNQEKTNFAQKGLEIHAHNNGEVCAFCGNEISQATFDELENYFSADEVKELQNIILKKKKEVEHQIEQINIIKLNESGFNSPYIEEAKKCYEEIEKQKIEAIQFLDKIKSALEGKEKNLFSKTEQLMLDIPSSIDTEPLNEIIDKNNNFGKNIESEKTKSKEKLRYHEIKCLLNEFNFDVKKSESKKADELFESAQNDFDEKEKERQSVQNDIDNLKSEIEKLKPKAEKQAVININKRLKVSVPWQVDYYSNEDSGYYRIVQNDVEGNPTYRGVKELSTGEKNVIAFLYFIEKLEEKLEENQNKTSLPKIIIFDDPMNSNDATMQYLIITELQRLYQGKESHKCNPQRDYLLILTHNIHFYLNVQPHGNFKELKKQNVDGEDIVKEISKYDKINFYRLESGRFNLIKSEKEDFKTNYDALWVELQDLSKNGLRNSMLNSMRRIIETYMEFTKISQDNFYRGNEQYLKLFNVNSHSAIDSLSAESFTESTEELLELFKQIFIDNDANSHFDAHWKGSLTKSRN</sequence>
<dbReference type="AlphaFoldDB" id="A0A6A0B8Q7"/>
<dbReference type="EMBL" id="BLLH01000002">
    <property type="protein sequence ID" value="GFH40217.1"/>
    <property type="molecule type" value="Genomic_DNA"/>
</dbReference>
<proteinExistence type="predicted"/>
<name>A0A6A0B8Q7_9LACT</name>
<dbReference type="InterPro" id="IPR026866">
    <property type="entry name" value="CR006_AAA"/>
</dbReference>
<keyword evidence="1" id="KW-0175">Coiled coil</keyword>
<dbReference type="InterPro" id="IPR027417">
    <property type="entry name" value="P-loop_NTPase"/>
</dbReference>
<accession>A0A6A0B8Q7</accession>
<dbReference type="RefSeq" id="WP_172355538.1">
    <property type="nucleotide sequence ID" value="NZ_BLLH01000002.1"/>
</dbReference>
<feature type="coiled-coil region" evidence="1">
    <location>
        <begin position="418"/>
        <end position="459"/>
    </location>
</feature>
<reference evidence="3 4" key="1">
    <citation type="submission" date="2020-02" db="EMBL/GenBank/DDBJ databases">
        <title>Draft genome sequence of Lactococcus sp. Hs20B0-1.</title>
        <authorList>
            <person name="Noda S."/>
            <person name="Yuki M."/>
            <person name="Ohkuma M."/>
        </authorList>
    </citation>
    <scope>NUCLEOTIDE SEQUENCE [LARGE SCALE GENOMIC DNA]</scope>
    <source>
        <strain evidence="3 4">Hs20B0-1</strain>
    </source>
</reference>
<gene>
    <name evidence="3" type="ORF">Hs20B_06150</name>
</gene>
<evidence type="ECO:0000259" key="2">
    <source>
        <dbReference type="Pfam" id="PF13166"/>
    </source>
</evidence>
<dbReference type="Proteomes" id="UP000475928">
    <property type="component" value="Unassembled WGS sequence"/>
</dbReference>
<dbReference type="Gene3D" id="3.40.50.300">
    <property type="entry name" value="P-loop containing nucleotide triphosphate hydrolases"/>
    <property type="match status" value="1"/>
</dbReference>
<dbReference type="Pfam" id="PF13166">
    <property type="entry name" value="AAA_13"/>
    <property type="match status" value="1"/>
</dbReference>
<evidence type="ECO:0000256" key="1">
    <source>
        <dbReference type="SAM" id="Coils"/>
    </source>
</evidence>
<feature type="domain" description="Protein CR006 P-loop" evidence="2">
    <location>
        <begin position="22"/>
        <end position="733"/>
    </location>
</feature>
<evidence type="ECO:0000313" key="3">
    <source>
        <dbReference type="EMBL" id="GFH40217.1"/>
    </source>
</evidence>
<protein>
    <recommendedName>
        <fullName evidence="2">Protein CR006 P-loop domain-containing protein</fullName>
    </recommendedName>
</protein>
<organism evidence="3 4">
    <name type="scientific">Pseudolactococcus insecticola</name>
    <dbReference type="NCBI Taxonomy" id="2709158"/>
    <lineage>
        <taxon>Bacteria</taxon>
        <taxon>Bacillati</taxon>
        <taxon>Bacillota</taxon>
        <taxon>Bacilli</taxon>
        <taxon>Lactobacillales</taxon>
        <taxon>Streptococcaceae</taxon>
        <taxon>Pseudolactococcus</taxon>
    </lineage>
</organism>
<dbReference type="SUPFAM" id="SSF52540">
    <property type="entry name" value="P-loop containing nucleoside triphosphate hydrolases"/>
    <property type="match status" value="1"/>
</dbReference>
<keyword evidence="4" id="KW-1185">Reference proteome</keyword>
<evidence type="ECO:0000313" key="4">
    <source>
        <dbReference type="Proteomes" id="UP000475928"/>
    </source>
</evidence>
<comment type="caution">
    <text evidence="3">The sequence shown here is derived from an EMBL/GenBank/DDBJ whole genome shotgun (WGS) entry which is preliminary data.</text>
</comment>